<dbReference type="Proteomes" id="UP000024635">
    <property type="component" value="Unassembled WGS sequence"/>
</dbReference>
<gene>
    <name evidence="1" type="primary">Acey_s0064.g3505</name>
    <name evidence="1" type="ORF">Y032_0064g3505</name>
</gene>
<dbReference type="AlphaFoldDB" id="A0A016U163"/>
<accession>A0A016U163</accession>
<protein>
    <submittedName>
        <fullName evidence="1">Uncharacterized protein</fullName>
    </submittedName>
</protein>
<proteinExistence type="predicted"/>
<evidence type="ECO:0000313" key="2">
    <source>
        <dbReference type="Proteomes" id="UP000024635"/>
    </source>
</evidence>
<dbReference type="EMBL" id="JARK01001400">
    <property type="protein sequence ID" value="EYC08736.1"/>
    <property type="molecule type" value="Genomic_DNA"/>
</dbReference>
<evidence type="ECO:0000313" key="1">
    <source>
        <dbReference type="EMBL" id="EYC08736.1"/>
    </source>
</evidence>
<reference evidence="2" key="1">
    <citation type="journal article" date="2015" name="Nat. Genet.">
        <title>The genome and transcriptome of the zoonotic hookworm Ancylostoma ceylanicum identify infection-specific gene families.</title>
        <authorList>
            <person name="Schwarz E.M."/>
            <person name="Hu Y."/>
            <person name="Antoshechkin I."/>
            <person name="Miller M.M."/>
            <person name="Sternberg P.W."/>
            <person name="Aroian R.V."/>
        </authorList>
    </citation>
    <scope>NUCLEOTIDE SEQUENCE</scope>
    <source>
        <strain evidence="2">HY135</strain>
    </source>
</reference>
<keyword evidence="2" id="KW-1185">Reference proteome</keyword>
<name>A0A016U163_9BILA</name>
<comment type="caution">
    <text evidence="1">The sequence shown here is derived from an EMBL/GenBank/DDBJ whole genome shotgun (WGS) entry which is preliminary data.</text>
</comment>
<sequence>MFCLLILSCSAELSNEPFKVIVTSIGPPRKYGNKFWKKPNKMGKVVMEADPTGLSFQVLTTKETMW</sequence>
<organism evidence="1 2">
    <name type="scientific">Ancylostoma ceylanicum</name>
    <dbReference type="NCBI Taxonomy" id="53326"/>
    <lineage>
        <taxon>Eukaryota</taxon>
        <taxon>Metazoa</taxon>
        <taxon>Ecdysozoa</taxon>
        <taxon>Nematoda</taxon>
        <taxon>Chromadorea</taxon>
        <taxon>Rhabditida</taxon>
        <taxon>Rhabditina</taxon>
        <taxon>Rhabditomorpha</taxon>
        <taxon>Strongyloidea</taxon>
        <taxon>Ancylostomatidae</taxon>
        <taxon>Ancylostomatinae</taxon>
        <taxon>Ancylostoma</taxon>
    </lineage>
</organism>